<dbReference type="EMBL" id="GIBP01000247">
    <property type="protein sequence ID" value="NDV29216.1"/>
    <property type="molecule type" value="Transcribed_RNA"/>
</dbReference>
<dbReference type="SMART" id="SM01225">
    <property type="entry name" value="G8"/>
    <property type="match status" value="1"/>
</dbReference>
<keyword evidence="1" id="KW-0325">Glycoprotein</keyword>
<dbReference type="PANTHER" id="PTHR47687:SF4">
    <property type="entry name" value="G8 DOMAIN-CONTAINING PROTEIN DDB_G0286311-RELATED"/>
    <property type="match status" value="1"/>
</dbReference>
<dbReference type="Pfam" id="PF10162">
    <property type="entry name" value="G8"/>
    <property type="match status" value="1"/>
</dbReference>
<reference evidence="4" key="1">
    <citation type="journal article" date="2020" name="J. Eukaryot. Microbiol.">
        <title>De novo Sequencing, Assembly and Annotation of the Transcriptome for the Free-Living Testate Amoeba Arcella intermedia.</title>
        <authorList>
            <person name="Ribeiro G.M."/>
            <person name="Porfirio-Sousa A.L."/>
            <person name="Maurer-Alcala X.X."/>
            <person name="Katz L.A."/>
            <person name="Lahr D.J.G."/>
        </authorList>
    </citation>
    <scope>NUCLEOTIDE SEQUENCE</scope>
</reference>
<dbReference type="InterPro" id="IPR052334">
    <property type="entry name" value="G8_domain-comF-like"/>
</dbReference>
<accession>A0A6B2KWW5</accession>
<feature type="domain" description="G8" evidence="3">
    <location>
        <begin position="62"/>
        <end position="184"/>
    </location>
</feature>
<dbReference type="PANTHER" id="PTHR47687">
    <property type="entry name" value="G8 DOMAIN-CONTAINING PROTEIN DDB_G0288475-RELATED"/>
    <property type="match status" value="1"/>
</dbReference>
<evidence type="ECO:0000259" key="3">
    <source>
        <dbReference type="PROSITE" id="PS51484"/>
    </source>
</evidence>
<dbReference type="AlphaFoldDB" id="A0A6B2KWW5"/>
<dbReference type="InterPro" id="IPR055401">
    <property type="entry name" value="CEMIP_beta-hel_dom"/>
</dbReference>
<evidence type="ECO:0000313" key="4">
    <source>
        <dbReference type="EMBL" id="NDV29216.1"/>
    </source>
</evidence>
<organism evidence="4">
    <name type="scientific">Arcella intermedia</name>
    <dbReference type="NCBI Taxonomy" id="1963864"/>
    <lineage>
        <taxon>Eukaryota</taxon>
        <taxon>Amoebozoa</taxon>
        <taxon>Tubulinea</taxon>
        <taxon>Elardia</taxon>
        <taxon>Arcellinida</taxon>
        <taxon>Sphaerothecina</taxon>
        <taxon>Arcellidae</taxon>
        <taxon>Arcella</taxon>
    </lineage>
</organism>
<sequence>MPSAPVNPTAHLEGASSGPFVRDHWSEVARMLRPPTVTPVADPPQTDCPHQRSGLKNWHDPATWGGAVPASGAKVTLPSNTDVLISSCSVDPNAIFNTITIPSGSSLIFADAPISLRTTGMIVTGSLLIGSPTCRLRNKVNITLHGSRTAQTLPTNEWVKGIYVTGTIDVHGALYTPTWTRLAKTAQINDTIIYIQDIVNWQPGQSLVITTTEWKDSRDWHRNEEKEIESVYLVSGNVAAIKLTTPLVYKHYGGTEYQAEVALLSRNIVIQGDEVNSEPADKYPEVCYDYVGDTNSTFPCENSYLTGFGGHVFITGYQTVGRFEGVELYRMGQTNQLARYPLHFHMVQTSQGPTQTLVSDCSVHRSFFRCYAIHGTNNVTLIQNTAYDAIAHCYFLEDGVEENNTFAYNFGAHVHPLGKYFEVSMGIGGQNFGSQGAAYYDDTPTLIHTSDLAAGVFYITNAYNTFIGNAASGGWTGFSFPNLPRPIKLHQNVTGFVPMNRPIKLFQGNSAHSTGYWWGSAAAIYVGGNLNEYVNPPHLRYTHGREVSRDTCLYSVPGGCPGYWQTSLLFQDTKVFLANRGMQDWGNREDVIRFEGHDLGLSANVFGSVWIDQMLLNCRSNNNITWWNGCPASPNKVPWGKCNSRDMAYFRGAVGFQFYDTSMRHIITNSIFRNCNKATFSQCVSCSFYSFELLTHSDQFLPDQMQATSNISYQNCDMNNLWHFTVGQTSWDSISGRLQNWLDNDGSAFQLVGTGSKTLLGSNRSNEWYKLNDKCVGTLDEMFICPLNPKDVVISITVHYDPAQEALIGSGYCGNGDKSNCTIVGSITHFGRSKGSGLKLGGNPKATGAMIYESGGWFVEILKGTPVNLKISNLMIPPSASALIAVPYPTGTTFSTLAVVAAPWCNKYQLCQVNLTAVSSVNEVRNGGGDLYYWDANGGILYFRMVQPPDEGNFKKFSRPWNRTEWSPASNFTRSGISLFYPTYGMSYQIVADCPGKSGLYCPYVNRPVPQALGCGTCGPSNDMNGNGNAATSMMGTQLVVLECLLVLVALVLF</sequence>
<comment type="similarity">
    <text evidence="2">Belongs to the comF family.</text>
</comment>
<name>A0A6B2KWW5_9EUKA</name>
<dbReference type="InterPro" id="IPR019316">
    <property type="entry name" value="G8_domain"/>
</dbReference>
<evidence type="ECO:0000256" key="1">
    <source>
        <dbReference type="ARBA" id="ARBA00023180"/>
    </source>
</evidence>
<dbReference type="Pfam" id="PF24606">
    <property type="entry name" value="CEMIP_beta-hel"/>
    <property type="match status" value="1"/>
</dbReference>
<evidence type="ECO:0000256" key="2">
    <source>
        <dbReference type="ARBA" id="ARBA00038413"/>
    </source>
</evidence>
<proteinExistence type="inferred from homology"/>
<dbReference type="PROSITE" id="PS51484">
    <property type="entry name" value="G8"/>
    <property type="match status" value="1"/>
</dbReference>
<protein>
    <recommendedName>
        <fullName evidence="3">G8 domain-containing protein</fullName>
    </recommendedName>
</protein>